<feature type="compositionally biased region" description="Low complexity" evidence="1">
    <location>
        <begin position="174"/>
        <end position="185"/>
    </location>
</feature>
<reference evidence="2 3" key="1">
    <citation type="journal article" date="2015" name="PLoS Pathog.">
        <title>Leptomonas seymouri: Adaptations to the Dixenous Life Cycle Analyzed by Genome Sequencing, Transcriptome Profiling and Co-infection with Leishmania donovani.</title>
        <authorList>
            <person name="Kraeva N."/>
            <person name="Butenko A."/>
            <person name="Hlavacova J."/>
            <person name="Kostygov A."/>
            <person name="Myskova J."/>
            <person name="Grybchuk D."/>
            <person name="Lestinova T."/>
            <person name="Votypka J."/>
            <person name="Volf P."/>
            <person name="Opperdoes F."/>
            <person name="Flegontov P."/>
            <person name="Lukes J."/>
            <person name="Yurchenko V."/>
        </authorList>
    </citation>
    <scope>NUCLEOTIDE SEQUENCE [LARGE SCALE GENOMIC DNA]</scope>
    <source>
        <strain evidence="2 3">ATCC 30220</strain>
    </source>
</reference>
<name>A0A0N0P2C3_LEPSE</name>
<gene>
    <name evidence="2" type="ORF">ABL78_8196</name>
</gene>
<dbReference type="PANTHER" id="PTHR13468">
    <property type="entry name" value="DEK PROTEIN"/>
    <property type="match status" value="1"/>
</dbReference>
<accession>A0A0N0P2C3</accession>
<protein>
    <recommendedName>
        <fullName evidence="4">DEK C-terminal domain-containing protein</fullName>
    </recommendedName>
</protein>
<dbReference type="InterPro" id="IPR044198">
    <property type="entry name" value="DEK"/>
</dbReference>
<evidence type="ECO:0008006" key="4">
    <source>
        <dbReference type="Google" id="ProtNLM"/>
    </source>
</evidence>
<dbReference type="Proteomes" id="UP000038009">
    <property type="component" value="Unassembled WGS sequence"/>
</dbReference>
<sequence length="345" mass="35762">MSDDEPKFDFSEGAGETLGSLPCFTTVSARGAAGKALESALEPLHRLVYGRPGMSGRRRAALEDFKGFPPSMRAEVEEKTGKLTKDRLRDIIKALGIAVHISQTQAEVAAGVVAYLMAPKDEGRIKDTKTAPTKKRSASPNKAAPEAKKRPAESSVLPSTATEGSKPKRPKTESSAVSVSSAATSDGPSDDAVLVQVYRLVLAMPYEERAVLGVKALRTKLEEHFKLPPGGLKSKKDIITSTASDCVRALREAEDRAAAVLQSAGDATRASTGAKAPADPSPAVATVAAAGKVEEEDTSADRATAAAKPTAASESGAQTSAAPAPIEPVPAVSHVVPMHPGVVPV</sequence>
<feature type="region of interest" description="Disordered" evidence="1">
    <location>
        <begin position="265"/>
        <end position="324"/>
    </location>
</feature>
<keyword evidence="3" id="KW-1185">Reference proteome</keyword>
<feature type="compositionally biased region" description="Low complexity" evidence="1">
    <location>
        <begin position="301"/>
        <end position="324"/>
    </location>
</feature>
<dbReference type="OMA" id="HRLVYGR"/>
<evidence type="ECO:0000313" key="2">
    <source>
        <dbReference type="EMBL" id="KPI82789.1"/>
    </source>
</evidence>
<dbReference type="PANTHER" id="PTHR13468:SF1">
    <property type="entry name" value="PROTEIN DEK"/>
    <property type="match status" value="1"/>
</dbReference>
<dbReference type="VEuPathDB" id="TriTrypDB:Lsey_0539_0010"/>
<dbReference type="GO" id="GO:0003677">
    <property type="term" value="F:DNA binding"/>
    <property type="evidence" value="ECO:0007669"/>
    <property type="project" value="InterPro"/>
</dbReference>
<dbReference type="OrthoDB" id="273283at2759"/>
<dbReference type="EMBL" id="LJSK01000539">
    <property type="protein sequence ID" value="KPI82789.1"/>
    <property type="molecule type" value="Genomic_DNA"/>
</dbReference>
<dbReference type="GO" id="GO:2000779">
    <property type="term" value="P:regulation of double-strand break repair"/>
    <property type="evidence" value="ECO:0007669"/>
    <property type="project" value="TreeGrafter"/>
</dbReference>
<evidence type="ECO:0000313" key="3">
    <source>
        <dbReference type="Proteomes" id="UP000038009"/>
    </source>
</evidence>
<dbReference type="GO" id="GO:0005634">
    <property type="term" value="C:nucleus"/>
    <property type="evidence" value="ECO:0007669"/>
    <property type="project" value="TreeGrafter"/>
</dbReference>
<proteinExistence type="predicted"/>
<comment type="caution">
    <text evidence="2">The sequence shown here is derived from an EMBL/GenBank/DDBJ whole genome shotgun (WGS) entry which is preliminary data.</text>
</comment>
<dbReference type="GO" id="GO:0006325">
    <property type="term" value="P:chromatin organization"/>
    <property type="evidence" value="ECO:0007669"/>
    <property type="project" value="InterPro"/>
</dbReference>
<dbReference type="AlphaFoldDB" id="A0A0N0P2C3"/>
<evidence type="ECO:0000256" key="1">
    <source>
        <dbReference type="SAM" id="MobiDB-lite"/>
    </source>
</evidence>
<organism evidence="2 3">
    <name type="scientific">Leptomonas seymouri</name>
    <dbReference type="NCBI Taxonomy" id="5684"/>
    <lineage>
        <taxon>Eukaryota</taxon>
        <taxon>Discoba</taxon>
        <taxon>Euglenozoa</taxon>
        <taxon>Kinetoplastea</taxon>
        <taxon>Metakinetoplastina</taxon>
        <taxon>Trypanosomatida</taxon>
        <taxon>Trypanosomatidae</taxon>
        <taxon>Leishmaniinae</taxon>
        <taxon>Leptomonas</taxon>
    </lineage>
</organism>
<dbReference type="GO" id="GO:0042393">
    <property type="term" value="F:histone binding"/>
    <property type="evidence" value="ECO:0007669"/>
    <property type="project" value="TreeGrafter"/>
</dbReference>
<feature type="region of interest" description="Disordered" evidence="1">
    <location>
        <begin position="124"/>
        <end position="188"/>
    </location>
</feature>